<dbReference type="InParanoid" id="A0A0Q9W6E1"/>
<evidence type="ECO:0000313" key="3">
    <source>
        <dbReference type="Proteomes" id="UP000008792"/>
    </source>
</evidence>
<evidence type="ECO:0000256" key="1">
    <source>
        <dbReference type="SAM" id="Phobius"/>
    </source>
</evidence>
<feature type="transmembrane region" description="Helical" evidence="1">
    <location>
        <begin position="139"/>
        <end position="159"/>
    </location>
</feature>
<gene>
    <name evidence="2" type="primary">Dvir\GJ25970</name>
    <name evidence="2" type="ORF">Dvir_GJ25970</name>
</gene>
<keyword evidence="1" id="KW-0812">Transmembrane</keyword>
<feature type="transmembrane region" description="Helical" evidence="1">
    <location>
        <begin position="52"/>
        <end position="70"/>
    </location>
</feature>
<dbReference type="AlphaFoldDB" id="A0A0Q9W6E1"/>
<sequence>MNEGTTSYGRDRLKFALYVYLISLTWLVIALVQWLIINLLPNVGDVFAKPEISYCFFTVGILLVVALILVNQLNKIWLNWILTALTIEFGILGMAALVITSLWPELLLWTFISSLLIVLCIVVNIYLPCDLTKNGFTLHIISCVFFFGSMFILMMYVIIASSYFSVIFQILVSCIVIMFVVHNAQAISGARFAELVPVDFLLPSVAFFYHFVVLFLLSFSAHQYKFGTWTMVAIGWLNPSLLKENEES</sequence>
<reference evidence="2 3" key="1">
    <citation type="journal article" date="2007" name="Nature">
        <title>Evolution of genes and genomes on the Drosophila phylogeny.</title>
        <authorList>
            <consortium name="Drosophila 12 Genomes Consortium"/>
            <person name="Clark A.G."/>
            <person name="Eisen M.B."/>
            <person name="Smith D.R."/>
            <person name="Bergman C.M."/>
            <person name="Oliver B."/>
            <person name="Markow T.A."/>
            <person name="Kaufman T.C."/>
            <person name="Kellis M."/>
            <person name="Gelbart W."/>
            <person name="Iyer V.N."/>
            <person name="Pollard D.A."/>
            <person name="Sackton T.B."/>
            <person name="Larracuente A.M."/>
            <person name="Singh N.D."/>
            <person name="Abad J.P."/>
            <person name="Abt D.N."/>
            <person name="Adryan B."/>
            <person name="Aguade M."/>
            <person name="Akashi H."/>
            <person name="Anderson W.W."/>
            <person name="Aquadro C.F."/>
            <person name="Ardell D.H."/>
            <person name="Arguello R."/>
            <person name="Artieri C.G."/>
            <person name="Barbash D.A."/>
            <person name="Barker D."/>
            <person name="Barsanti P."/>
            <person name="Batterham P."/>
            <person name="Batzoglou S."/>
            <person name="Begun D."/>
            <person name="Bhutkar A."/>
            <person name="Blanco E."/>
            <person name="Bosak S.A."/>
            <person name="Bradley R.K."/>
            <person name="Brand A.D."/>
            <person name="Brent M.R."/>
            <person name="Brooks A.N."/>
            <person name="Brown R.H."/>
            <person name="Butlin R.K."/>
            <person name="Caggese C."/>
            <person name="Calvi B.R."/>
            <person name="Bernardo de Carvalho A."/>
            <person name="Caspi A."/>
            <person name="Castrezana S."/>
            <person name="Celniker S.E."/>
            <person name="Chang J.L."/>
            <person name="Chapple C."/>
            <person name="Chatterji S."/>
            <person name="Chinwalla A."/>
            <person name="Civetta A."/>
            <person name="Clifton S.W."/>
            <person name="Comeron J.M."/>
            <person name="Costello J.C."/>
            <person name="Coyne J.A."/>
            <person name="Daub J."/>
            <person name="David R.G."/>
            <person name="Delcher A.L."/>
            <person name="Delehaunty K."/>
            <person name="Do C.B."/>
            <person name="Ebling H."/>
            <person name="Edwards K."/>
            <person name="Eickbush T."/>
            <person name="Evans J.D."/>
            <person name="Filipski A."/>
            <person name="Findeiss S."/>
            <person name="Freyhult E."/>
            <person name="Fulton L."/>
            <person name="Fulton R."/>
            <person name="Garcia A.C."/>
            <person name="Gardiner A."/>
            <person name="Garfield D.A."/>
            <person name="Garvin B.E."/>
            <person name="Gibson G."/>
            <person name="Gilbert D."/>
            <person name="Gnerre S."/>
            <person name="Godfrey J."/>
            <person name="Good R."/>
            <person name="Gotea V."/>
            <person name="Gravely B."/>
            <person name="Greenberg A.J."/>
            <person name="Griffiths-Jones S."/>
            <person name="Gross S."/>
            <person name="Guigo R."/>
            <person name="Gustafson E.A."/>
            <person name="Haerty W."/>
            <person name="Hahn M.W."/>
            <person name="Halligan D.L."/>
            <person name="Halpern A.L."/>
            <person name="Halter G.M."/>
            <person name="Han M.V."/>
            <person name="Heger A."/>
            <person name="Hillier L."/>
            <person name="Hinrichs A.S."/>
            <person name="Holmes I."/>
            <person name="Hoskins R.A."/>
            <person name="Hubisz M.J."/>
            <person name="Hultmark D."/>
            <person name="Huntley M.A."/>
            <person name="Jaffe D.B."/>
            <person name="Jagadeeshan S."/>
            <person name="Jeck W.R."/>
            <person name="Johnson J."/>
            <person name="Jones C.D."/>
            <person name="Jordan W.C."/>
            <person name="Karpen G.H."/>
            <person name="Kataoka E."/>
            <person name="Keightley P.D."/>
            <person name="Kheradpour P."/>
            <person name="Kirkness E.F."/>
            <person name="Koerich L.B."/>
            <person name="Kristiansen K."/>
            <person name="Kudrna D."/>
            <person name="Kulathinal R.J."/>
            <person name="Kumar S."/>
            <person name="Kwok R."/>
            <person name="Lander E."/>
            <person name="Langley C.H."/>
            <person name="Lapoint R."/>
            <person name="Lazzaro B.P."/>
            <person name="Lee S.J."/>
            <person name="Levesque L."/>
            <person name="Li R."/>
            <person name="Lin C.F."/>
            <person name="Lin M.F."/>
            <person name="Lindblad-Toh K."/>
            <person name="Llopart A."/>
            <person name="Long M."/>
            <person name="Low L."/>
            <person name="Lozovsky E."/>
            <person name="Lu J."/>
            <person name="Luo M."/>
            <person name="Machado C.A."/>
            <person name="Makalowski W."/>
            <person name="Marzo M."/>
            <person name="Matsuda M."/>
            <person name="Matzkin L."/>
            <person name="McAllister B."/>
            <person name="McBride C.S."/>
            <person name="McKernan B."/>
            <person name="McKernan K."/>
            <person name="Mendez-Lago M."/>
            <person name="Minx P."/>
            <person name="Mollenhauer M.U."/>
            <person name="Montooth K."/>
            <person name="Mount S.M."/>
            <person name="Mu X."/>
            <person name="Myers E."/>
            <person name="Negre B."/>
            <person name="Newfeld S."/>
            <person name="Nielsen R."/>
            <person name="Noor M.A."/>
            <person name="O'Grady P."/>
            <person name="Pachter L."/>
            <person name="Papaceit M."/>
            <person name="Parisi M.J."/>
            <person name="Parisi M."/>
            <person name="Parts L."/>
            <person name="Pedersen J.S."/>
            <person name="Pesole G."/>
            <person name="Phillippy A.M."/>
            <person name="Ponting C.P."/>
            <person name="Pop M."/>
            <person name="Porcelli D."/>
            <person name="Powell J.R."/>
            <person name="Prohaska S."/>
            <person name="Pruitt K."/>
            <person name="Puig M."/>
            <person name="Quesneville H."/>
            <person name="Ram K.R."/>
            <person name="Rand D."/>
            <person name="Rasmussen M.D."/>
            <person name="Reed L.K."/>
            <person name="Reenan R."/>
            <person name="Reily A."/>
            <person name="Remington K.A."/>
            <person name="Rieger T.T."/>
            <person name="Ritchie M.G."/>
            <person name="Robin C."/>
            <person name="Rogers Y.H."/>
            <person name="Rohde C."/>
            <person name="Rozas J."/>
            <person name="Rubenfield M.J."/>
            <person name="Ruiz A."/>
            <person name="Russo S."/>
            <person name="Salzberg S.L."/>
            <person name="Sanchez-Gracia A."/>
            <person name="Saranga D.J."/>
            <person name="Sato H."/>
            <person name="Schaeffer S.W."/>
            <person name="Schatz M.C."/>
            <person name="Schlenke T."/>
            <person name="Schwartz R."/>
            <person name="Segarra C."/>
            <person name="Singh R.S."/>
            <person name="Sirot L."/>
            <person name="Sirota M."/>
            <person name="Sisneros N.B."/>
            <person name="Smith C.D."/>
            <person name="Smith T.F."/>
            <person name="Spieth J."/>
            <person name="Stage D.E."/>
            <person name="Stark A."/>
            <person name="Stephan W."/>
            <person name="Strausberg R.L."/>
            <person name="Strempel S."/>
            <person name="Sturgill D."/>
            <person name="Sutton G."/>
            <person name="Sutton G.G."/>
            <person name="Tao W."/>
            <person name="Teichmann S."/>
            <person name="Tobari Y.N."/>
            <person name="Tomimura Y."/>
            <person name="Tsolas J.M."/>
            <person name="Valente V.L."/>
            <person name="Venter E."/>
            <person name="Venter J.C."/>
            <person name="Vicario S."/>
            <person name="Vieira F.G."/>
            <person name="Vilella A.J."/>
            <person name="Villasante A."/>
            <person name="Walenz B."/>
            <person name="Wang J."/>
            <person name="Wasserman M."/>
            <person name="Watts T."/>
            <person name="Wilson D."/>
            <person name="Wilson R.K."/>
            <person name="Wing R.A."/>
            <person name="Wolfner M.F."/>
            <person name="Wong A."/>
            <person name="Wong G.K."/>
            <person name="Wu C.I."/>
            <person name="Wu G."/>
            <person name="Yamamoto D."/>
            <person name="Yang H.P."/>
            <person name="Yang S.P."/>
            <person name="Yorke J.A."/>
            <person name="Yoshida K."/>
            <person name="Zdobnov E."/>
            <person name="Zhang P."/>
            <person name="Zhang Y."/>
            <person name="Zimin A.V."/>
            <person name="Baldwin J."/>
            <person name="Abdouelleil A."/>
            <person name="Abdulkadir J."/>
            <person name="Abebe A."/>
            <person name="Abera B."/>
            <person name="Abreu J."/>
            <person name="Acer S.C."/>
            <person name="Aftuck L."/>
            <person name="Alexander A."/>
            <person name="An P."/>
            <person name="Anderson E."/>
            <person name="Anderson S."/>
            <person name="Arachi H."/>
            <person name="Azer M."/>
            <person name="Bachantsang P."/>
            <person name="Barry A."/>
            <person name="Bayul T."/>
            <person name="Berlin A."/>
            <person name="Bessette D."/>
            <person name="Bloom T."/>
            <person name="Blye J."/>
            <person name="Boguslavskiy L."/>
            <person name="Bonnet C."/>
            <person name="Boukhgalter B."/>
            <person name="Bourzgui I."/>
            <person name="Brown A."/>
            <person name="Cahill P."/>
            <person name="Channer S."/>
            <person name="Cheshatsang Y."/>
            <person name="Chuda L."/>
            <person name="Citroen M."/>
            <person name="Collymore A."/>
            <person name="Cooke P."/>
            <person name="Costello M."/>
            <person name="D'Aco K."/>
            <person name="Daza R."/>
            <person name="De Haan G."/>
            <person name="DeGray S."/>
            <person name="DeMaso C."/>
            <person name="Dhargay N."/>
            <person name="Dooley K."/>
            <person name="Dooley E."/>
            <person name="Doricent M."/>
            <person name="Dorje P."/>
            <person name="Dorjee K."/>
            <person name="Dupes A."/>
            <person name="Elong R."/>
            <person name="Falk J."/>
            <person name="Farina A."/>
            <person name="Faro S."/>
            <person name="Ferguson D."/>
            <person name="Fisher S."/>
            <person name="Foley C.D."/>
            <person name="Franke A."/>
            <person name="Friedrich D."/>
            <person name="Gadbois L."/>
            <person name="Gearin G."/>
            <person name="Gearin C.R."/>
            <person name="Giannoukos G."/>
            <person name="Goode T."/>
            <person name="Graham J."/>
            <person name="Grandbois E."/>
            <person name="Grewal S."/>
            <person name="Gyaltsen K."/>
            <person name="Hafez N."/>
            <person name="Hagos B."/>
            <person name="Hall J."/>
            <person name="Henson C."/>
            <person name="Hollinger A."/>
            <person name="Honan T."/>
            <person name="Huard M.D."/>
            <person name="Hughes L."/>
            <person name="Hurhula B."/>
            <person name="Husby M.E."/>
            <person name="Kamat A."/>
            <person name="Kanga B."/>
            <person name="Kashin S."/>
            <person name="Khazanovich D."/>
            <person name="Kisner P."/>
            <person name="Lance K."/>
            <person name="Lara M."/>
            <person name="Lee W."/>
            <person name="Lennon N."/>
            <person name="Letendre F."/>
            <person name="LeVine R."/>
            <person name="Lipovsky A."/>
            <person name="Liu X."/>
            <person name="Liu J."/>
            <person name="Liu S."/>
            <person name="Lokyitsang T."/>
            <person name="Lokyitsang Y."/>
            <person name="Lubonja R."/>
            <person name="Lui A."/>
            <person name="MacDonald P."/>
            <person name="Magnisalis V."/>
            <person name="Maru K."/>
            <person name="Matthews C."/>
            <person name="McCusker W."/>
            <person name="McDonough S."/>
            <person name="Mehta T."/>
            <person name="Meldrim J."/>
            <person name="Meneus L."/>
            <person name="Mihai O."/>
            <person name="Mihalev A."/>
            <person name="Mihova T."/>
            <person name="Mittelman R."/>
            <person name="Mlenga V."/>
            <person name="Montmayeur A."/>
            <person name="Mulrain L."/>
            <person name="Navidi A."/>
            <person name="Naylor J."/>
            <person name="Negash T."/>
            <person name="Nguyen T."/>
            <person name="Nguyen N."/>
            <person name="Nicol R."/>
            <person name="Norbu C."/>
            <person name="Norbu N."/>
            <person name="Novod N."/>
            <person name="O'Neill B."/>
            <person name="Osman S."/>
            <person name="Markiewicz E."/>
            <person name="Oyono O.L."/>
            <person name="Patti C."/>
            <person name="Phunkhang P."/>
            <person name="Pierre F."/>
            <person name="Priest M."/>
            <person name="Raghuraman S."/>
            <person name="Rege F."/>
            <person name="Reyes R."/>
            <person name="Rise C."/>
            <person name="Rogov P."/>
            <person name="Ross K."/>
            <person name="Ryan E."/>
            <person name="Settipalli S."/>
            <person name="Shea T."/>
            <person name="Sherpa N."/>
            <person name="Shi L."/>
            <person name="Shih D."/>
            <person name="Sparrow T."/>
            <person name="Spaulding J."/>
            <person name="Stalker J."/>
            <person name="Stange-Thomann N."/>
            <person name="Stavropoulos S."/>
            <person name="Stone C."/>
            <person name="Strader C."/>
            <person name="Tesfaye S."/>
            <person name="Thomson T."/>
            <person name="Thoulutsang Y."/>
            <person name="Thoulutsang D."/>
            <person name="Topham K."/>
            <person name="Topping I."/>
            <person name="Tsamla T."/>
            <person name="Vassiliev H."/>
            <person name="Vo A."/>
            <person name="Wangchuk T."/>
            <person name="Wangdi T."/>
            <person name="Weiand M."/>
            <person name="Wilkinson J."/>
            <person name="Wilson A."/>
            <person name="Yadav S."/>
            <person name="Young G."/>
            <person name="Yu Q."/>
            <person name="Zembek L."/>
            <person name="Zhong D."/>
            <person name="Zimmer A."/>
            <person name="Zwirko Z."/>
            <person name="Jaffe D.B."/>
            <person name="Alvarez P."/>
            <person name="Brockman W."/>
            <person name="Butler J."/>
            <person name="Chin C."/>
            <person name="Gnerre S."/>
            <person name="Grabherr M."/>
            <person name="Kleber M."/>
            <person name="Mauceli E."/>
            <person name="MacCallum I."/>
        </authorList>
    </citation>
    <scope>NUCLEOTIDE SEQUENCE [LARGE SCALE GENOMIC DNA]</scope>
    <source>
        <strain evidence="3">Tucson 15010-1051.87</strain>
    </source>
</reference>
<feature type="transmembrane region" description="Helical" evidence="1">
    <location>
        <begin position="200"/>
        <end position="221"/>
    </location>
</feature>
<feature type="transmembrane region" description="Helical" evidence="1">
    <location>
        <begin position="166"/>
        <end position="188"/>
    </location>
</feature>
<dbReference type="EMBL" id="CH940648">
    <property type="protein sequence ID" value="KRF80166.1"/>
    <property type="molecule type" value="Genomic_DNA"/>
</dbReference>
<keyword evidence="1" id="KW-1133">Transmembrane helix</keyword>
<accession>A0A0Q9W6E1</accession>
<evidence type="ECO:0000313" key="2">
    <source>
        <dbReference type="EMBL" id="KRF80166.1"/>
    </source>
</evidence>
<feature type="transmembrane region" description="Helical" evidence="1">
    <location>
        <begin position="76"/>
        <end position="99"/>
    </location>
</feature>
<feature type="transmembrane region" description="Helical" evidence="1">
    <location>
        <begin position="106"/>
        <end position="127"/>
    </location>
</feature>
<dbReference type="OrthoDB" id="7967828at2759"/>
<dbReference type="KEGG" id="dvi:26530740"/>
<keyword evidence="1" id="KW-0472">Membrane</keyword>
<dbReference type="Proteomes" id="UP000008792">
    <property type="component" value="Unassembled WGS sequence"/>
</dbReference>
<organism evidence="2 3">
    <name type="scientific">Drosophila virilis</name>
    <name type="common">Fruit fly</name>
    <dbReference type="NCBI Taxonomy" id="7244"/>
    <lineage>
        <taxon>Eukaryota</taxon>
        <taxon>Metazoa</taxon>
        <taxon>Ecdysozoa</taxon>
        <taxon>Arthropoda</taxon>
        <taxon>Hexapoda</taxon>
        <taxon>Insecta</taxon>
        <taxon>Pterygota</taxon>
        <taxon>Neoptera</taxon>
        <taxon>Endopterygota</taxon>
        <taxon>Diptera</taxon>
        <taxon>Brachycera</taxon>
        <taxon>Muscomorpha</taxon>
        <taxon>Ephydroidea</taxon>
        <taxon>Drosophilidae</taxon>
        <taxon>Drosophila</taxon>
    </lineage>
</organism>
<protein>
    <submittedName>
        <fullName evidence="2">Uncharacterized protein, isoform B</fullName>
    </submittedName>
</protein>
<keyword evidence="3" id="KW-1185">Reference proteome</keyword>
<proteinExistence type="predicted"/>
<feature type="transmembrane region" description="Helical" evidence="1">
    <location>
        <begin position="15"/>
        <end position="40"/>
    </location>
</feature>
<name>A0A0Q9W6E1_DROVI</name>